<dbReference type="GO" id="GO:0006355">
    <property type="term" value="P:regulation of DNA-templated transcription"/>
    <property type="evidence" value="ECO:0000318"/>
    <property type="project" value="GO_Central"/>
</dbReference>
<evidence type="ECO:0000313" key="4">
    <source>
        <dbReference type="EMBL" id="PHT76801.1"/>
    </source>
</evidence>
<evidence type="ECO:0000256" key="3">
    <source>
        <dbReference type="PROSITE-ProRule" id="PRU01191"/>
    </source>
</evidence>
<evidence type="ECO:0000256" key="1">
    <source>
        <dbReference type="ARBA" id="ARBA00023015"/>
    </source>
</evidence>
<protein>
    <submittedName>
        <fullName evidence="4">Uncharacterized protein</fullName>
    </submittedName>
</protein>
<dbReference type="Gramene" id="PHT76801">
    <property type="protein sequence ID" value="PHT76801"/>
    <property type="gene ID" value="T459_20323"/>
</dbReference>
<dbReference type="GO" id="GO:0003700">
    <property type="term" value="F:DNA-binding transcription factor activity"/>
    <property type="evidence" value="ECO:0000318"/>
    <property type="project" value="GO_Central"/>
</dbReference>
<reference evidence="4 5" key="1">
    <citation type="journal article" date="2014" name="Nat. Genet.">
        <title>Genome sequence of the hot pepper provides insights into the evolution of pungency in Capsicum species.</title>
        <authorList>
            <person name="Kim S."/>
            <person name="Park M."/>
            <person name="Yeom S.I."/>
            <person name="Kim Y.M."/>
            <person name="Lee J.M."/>
            <person name="Lee H.A."/>
            <person name="Seo E."/>
            <person name="Choi J."/>
            <person name="Cheong K."/>
            <person name="Kim K.T."/>
            <person name="Jung K."/>
            <person name="Lee G.W."/>
            <person name="Oh S.K."/>
            <person name="Bae C."/>
            <person name="Kim S.B."/>
            <person name="Lee H.Y."/>
            <person name="Kim S.Y."/>
            <person name="Kim M.S."/>
            <person name="Kang B.C."/>
            <person name="Jo Y.D."/>
            <person name="Yang H.B."/>
            <person name="Jeong H.J."/>
            <person name="Kang W.H."/>
            <person name="Kwon J.K."/>
            <person name="Shin C."/>
            <person name="Lim J.Y."/>
            <person name="Park J.H."/>
            <person name="Huh J.H."/>
            <person name="Kim J.S."/>
            <person name="Kim B.D."/>
            <person name="Cohen O."/>
            <person name="Paran I."/>
            <person name="Suh M.C."/>
            <person name="Lee S.B."/>
            <person name="Kim Y.K."/>
            <person name="Shin Y."/>
            <person name="Noh S.J."/>
            <person name="Park J."/>
            <person name="Seo Y.S."/>
            <person name="Kwon S.Y."/>
            <person name="Kim H.A."/>
            <person name="Park J.M."/>
            <person name="Kim H.J."/>
            <person name="Choi S.B."/>
            <person name="Bosland P.W."/>
            <person name="Reeves G."/>
            <person name="Jo S.H."/>
            <person name="Lee B.W."/>
            <person name="Cho H.T."/>
            <person name="Choi H.S."/>
            <person name="Lee M.S."/>
            <person name="Yu Y."/>
            <person name="Do Choi Y."/>
            <person name="Park B.S."/>
            <person name="van Deynze A."/>
            <person name="Ashrafi H."/>
            <person name="Hill T."/>
            <person name="Kim W.T."/>
            <person name="Pai H.S."/>
            <person name="Ahn H.K."/>
            <person name="Yeam I."/>
            <person name="Giovannoni J.J."/>
            <person name="Rose J.K."/>
            <person name="Sorensen I."/>
            <person name="Lee S.J."/>
            <person name="Kim R.W."/>
            <person name="Choi I.Y."/>
            <person name="Choi B.S."/>
            <person name="Lim J.S."/>
            <person name="Lee Y.H."/>
            <person name="Choi D."/>
        </authorList>
    </citation>
    <scope>NUCLEOTIDE SEQUENCE [LARGE SCALE GENOMIC DNA]</scope>
    <source>
        <strain evidence="5">cv. CM334</strain>
    </source>
</reference>
<name>A0A1U8HEA2_CAPAN</name>
<keyword evidence="2" id="KW-0804">Transcription</keyword>
<feature type="region of interest" description="SAW" evidence="3">
    <location>
        <begin position="439"/>
        <end position="517"/>
    </location>
</feature>
<dbReference type="Pfam" id="PF03514">
    <property type="entry name" value="GRAS"/>
    <property type="match status" value="1"/>
</dbReference>
<comment type="caution">
    <text evidence="4">The sequence shown here is derived from an EMBL/GenBank/DDBJ whole genome shotgun (WGS) entry which is preliminary data.</text>
</comment>
<feature type="region of interest" description="Leucine repeat II (LRII)" evidence="3">
    <location>
        <begin position="296"/>
        <end position="328"/>
    </location>
</feature>
<comment type="caution">
    <text evidence="3">Lacks conserved residue(s) required for the propagation of feature annotation.</text>
</comment>
<dbReference type="KEGG" id="cann:107877337"/>
<sequence>MQSELLHNSWCSTFHQTKFCGIQSDYENGKHGITYSSPNSKDQDSSGISFSDFTSQSFSDFTSLFSDDDVLTDLPMDDSEFDDVCRWLNDNESEENGNMNNISSAMKRDGDLWGPALSGVSSELLSSTNRATSLILPGNIGEMDSQMSLHHLLAAYGEAMENGHKELVEVIIRSIKGKINPLGESLERVASNLFLEIEDQGSYLRKESSKIIEAAFKVFYQVFPLGKFAHFTANSAIIEAVPDDVKTVRIVDFDMGEGIQWPPIIEAMGQRRKALRFTSIKKTEEESTSFQWRFKETKRRLLDYANLFGLRLQVEEMTIEELASELRRMKKRGKGSEWLVFNCMFKLPHMGTRMCRIDALEFLKLATELLLAKSSTHKGIVTFGDGEAMDNSHNADYTYSAFFNKYLIYYQSIFESLELCFPNYLAQARLAMESLFLAPQVYSFSWIKIWEEKRSVSYSCTEIGLQGKRVSKENLLQAKELVNERGTPFRVRIEEERQHEMVLEWKGTSLVRVSIWM</sequence>
<dbReference type="EMBL" id="AYRZ02000007">
    <property type="protein sequence ID" value="PHT76801.1"/>
    <property type="molecule type" value="Genomic_DNA"/>
</dbReference>
<gene>
    <name evidence="4" type="ORF">T459_20323</name>
</gene>
<dbReference type="Proteomes" id="UP000222542">
    <property type="component" value="Unassembled WGS sequence"/>
</dbReference>
<keyword evidence="1" id="KW-0805">Transcription regulation</keyword>
<dbReference type="InterPro" id="IPR005202">
    <property type="entry name" value="TF_GRAS"/>
</dbReference>
<evidence type="ECO:0000256" key="2">
    <source>
        <dbReference type="ARBA" id="ARBA00023163"/>
    </source>
</evidence>
<dbReference type="AlphaFoldDB" id="A0A1U8HEA2"/>
<dbReference type="SMR" id="A0A1U8HEA2"/>
<comment type="similarity">
    <text evidence="3">Belongs to the GRAS family.</text>
</comment>
<reference evidence="4 5" key="2">
    <citation type="journal article" date="2017" name="Genome Biol.">
        <title>New reference genome sequences of hot pepper reveal the massive evolution of plant disease-resistance genes by retroduplication.</title>
        <authorList>
            <person name="Kim S."/>
            <person name="Park J."/>
            <person name="Yeom S.I."/>
            <person name="Kim Y.M."/>
            <person name="Seo E."/>
            <person name="Kim K.T."/>
            <person name="Kim M.S."/>
            <person name="Lee J.M."/>
            <person name="Cheong K."/>
            <person name="Shin H.S."/>
            <person name="Kim S.B."/>
            <person name="Han K."/>
            <person name="Lee J."/>
            <person name="Park M."/>
            <person name="Lee H.A."/>
            <person name="Lee H.Y."/>
            <person name="Lee Y."/>
            <person name="Oh S."/>
            <person name="Lee J.H."/>
            <person name="Choi E."/>
            <person name="Choi E."/>
            <person name="Lee S.E."/>
            <person name="Jeon J."/>
            <person name="Kim H."/>
            <person name="Choi G."/>
            <person name="Song H."/>
            <person name="Lee J."/>
            <person name="Lee S.C."/>
            <person name="Kwon J.K."/>
            <person name="Lee H.Y."/>
            <person name="Koo N."/>
            <person name="Hong Y."/>
            <person name="Kim R.W."/>
            <person name="Kang W.H."/>
            <person name="Huh J.H."/>
            <person name="Kang B.C."/>
            <person name="Yang T.J."/>
            <person name="Lee Y.H."/>
            <person name="Bennetzen J.L."/>
            <person name="Choi D."/>
        </authorList>
    </citation>
    <scope>NUCLEOTIDE SEQUENCE [LARGE SCALE GENOMIC DNA]</scope>
    <source>
        <strain evidence="5">cv. CM334</strain>
    </source>
</reference>
<dbReference type="PANTHER" id="PTHR31636">
    <property type="entry name" value="OSJNBA0084A10.13 PROTEIN-RELATED"/>
    <property type="match status" value="1"/>
</dbReference>
<proteinExistence type="inferred from homology"/>
<dbReference type="GO" id="GO:0005634">
    <property type="term" value="C:nucleus"/>
    <property type="evidence" value="ECO:0000318"/>
    <property type="project" value="GO_Central"/>
</dbReference>
<dbReference type="OMA" id="WRFQHTR"/>
<keyword evidence="5" id="KW-1185">Reference proteome</keyword>
<accession>A0A1U8HEA2</accession>
<evidence type="ECO:0000313" key="5">
    <source>
        <dbReference type="Proteomes" id="UP000222542"/>
    </source>
</evidence>
<dbReference type="STRING" id="4072.A0A1U8HEA2"/>
<dbReference type="OrthoDB" id="1935022at2759"/>
<dbReference type="PROSITE" id="PS50985">
    <property type="entry name" value="GRAS"/>
    <property type="match status" value="1"/>
</dbReference>
<dbReference type="GO" id="GO:0043565">
    <property type="term" value="F:sequence-specific DNA binding"/>
    <property type="evidence" value="ECO:0000318"/>
    <property type="project" value="GO_Central"/>
</dbReference>
<organism evidence="4 5">
    <name type="scientific">Capsicum annuum</name>
    <name type="common">Capsicum pepper</name>
    <dbReference type="NCBI Taxonomy" id="4072"/>
    <lineage>
        <taxon>Eukaryota</taxon>
        <taxon>Viridiplantae</taxon>
        <taxon>Streptophyta</taxon>
        <taxon>Embryophyta</taxon>
        <taxon>Tracheophyta</taxon>
        <taxon>Spermatophyta</taxon>
        <taxon>Magnoliopsida</taxon>
        <taxon>eudicotyledons</taxon>
        <taxon>Gunneridae</taxon>
        <taxon>Pentapetalae</taxon>
        <taxon>asterids</taxon>
        <taxon>lamiids</taxon>
        <taxon>Solanales</taxon>
        <taxon>Solanaceae</taxon>
        <taxon>Solanoideae</taxon>
        <taxon>Capsiceae</taxon>
        <taxon>Capsicum</taxon>
    </lineage>
</organism>